<dbReference type="AlphaFoldDB" id="A0A328AMA9"/>
<evidence type="ECO:0000313" key="3">
    <source>
        <dbReference type="Proteomes" id="UP000249254"/>
    </source>
</evidence>
<dbReference type="InterPro" id="IPR032710">
    <property type="entry name" value="NTF2-like_dom_sf"/>
</dbReference>
<dbReference type="InterPro" id="IPR037401">
    <property type="entry name" value="SnoaL-like"/>
</dbReference>
<dbReference type="SUPFAM" id="SSF54427">
    <property type="entry name" value="NTF2-like"/>
    <property type="match status" value="1"/>
</dbReference>
<reference evidence="3" key="1">
    <citation type="submission" date="2018-05" db="EMBL/GenBank/DDBJ databases">
        <authorList>
            <person name="Li X."/>
        </authorList>
    </citation>
    <scope>NUCLEOTIDE SEQUENCE [LARGE SCALE GENOMIC DNA]</scope>
    <source>
        <strain evidence="3">LX32</strain>
    </source>
</reference>
<dbReference type="RefSeq" id="WP_111529851.1">
    <property type="nucleotide sequence ID" value="NZ_JBHRSG010000003.1"/>
</dbReference>
<dbReference type="EMBL" id="QFYQ01000001">
    <property type="protein sequence ID" value="RAK56103.1"/>
    <property type="molecule type" value="Genomic_DNA"/>
</dbReference>
<accession>A0A328AMA9</accession>
<gene>
    <name evidence="2" type="ORF">DJ017_17090</name>
</gene>
<evidence type="ECO:0000259" key="1">
    <source>
        <dbReference type="Pfam" id="PF12680"/>
    </source>
</evidence>
<evidence type="ECO:0000313" key="2">
    <source>
        <dbReference type="EMBL" id="RAK56103.1"/>
    </source>
</evidence>
<feature type="domain" description="SnoaL-like" evidence="1">
    <location>
        <begin position="15"/>
        <end position="112"/>
    </location>
</feature>
<protein>
    <submittedName>
        <fullName evidence="2">Nuclear transport factor 2 family protein</fullName>
    </submittedName>
</protein>
<proteinExistence type="predicted"/>
<dbReference type="Gene3D" id="3.10.450.50">
    <property type="match status" value="1"/>
</dbReference>
<keyword evidence="3" id="KW-1185">Reference proteome</keyword>
<dbReference type="Pfam" id="PF12680">
    <property type="entry name" value="SnoaL_2"/>
    <property type="match status" value="1"/>
</dbReference>
<dbReference type="OrthoDB" id="9781757at2"/>
<dbReference type="Proteomes" id="UP000249254">
    <property type="component" value="Unassembled WGS sequence"/>
</dbReference>
<comment type="caution">
    <text evidence="2">The sequence shown here is derived from an EMBL/GenBank/DDBJ whole genome shotgun (WGS) entry which is preliminary data.</text>
</comment>
<sequence>MGATLSDEQKIAKGREMAEAWRVMDWRKVADMFTPDGVLHSMMVEPVVGREAVYKRVSGLGDGLESITLNIHHMGVIDGVLYMERTDEFVIRGRPGSAPVVGVLEFEGELIKVWREYYDRAHLLKAMGLTEDFDAKTR</sequence>
<organism evidence="2 3">
    <name type="scientific">Phenylobacterium soli</name>
    <dbReference type="NCBI Taxonomy" id="2170551"/>
    <lineage>
        <taxon>Bacteria</taxon>
        <taxon>Pseudomonadati</taxon>
        <taxon>Pseudomonadota</taxon>
        <taxon>Alphaproteobacteria</taxon>
        <taxon>Caulobacterales</taxon>
        <taxon>Caulobacteraceae</taxon>
        <taxon>Phenylobacterium</taxon>
    </lineage>
</organism>
<name>A0A328AMA9_9CAUL</name>